<feature type="domain" description="Protein kinase" evidence="5">
    <location>
        <begin position="31"/>
        <end position="309"/>
    </location>
</feature>
<dbReference type="InterPro" id="IPR011009">
    <property type="entry name" value="Kinase-like_dom_sf"/>
</dbReference>
<keyword evidence="1 3" id="KW-0547">Nucleotide-binding</keyword>
<evidence type="ECO:0000256" key="4">
    <source>
        <dbReference type="RuleBase" id="RU000304"/>
    </source>
</evidence>
<evidence type="ECO:0000259" key="5">
    <source>
        <dbReference type="PROSITE" id="PS50011"/>
    </source>
</evidence>
<name>A0ABR2K7Z9_9EUKA</name>
<gene>
    <name evidence="6" type="ORF">M9Y10_038288</name>
</gene>
<evidence type="ECO:0000313" key="7">
    <source>
        <dbReference type="Proteomes" id="UP001470230"/>
    </source>
</evidence>
<evidence type="ECO:0000256" key="3">
    <source>
        <dbReference type="PROSITE-ProRule" id="PRU10141"/>
    </source>
</evidence>
<dbReference type="InterPro" id="IPR017441">
    <property type="entry name" value="Protein_kinase_ATP_BS"/>
</dbReference>
<keyword evidence="4" id="KW-0418">Kinase</keyword>
<keyword evidence="4" id="KW-0808">Transferase</keyword>
<dbReference type="Proteomes" id="UP001470230">
    <property type="component" value="Unassembled WGS sequence"/>
</dbReference>
<reference evidence="6 7" key="1">
    <citation type="submission" date="2024-04" db="EMBL/GenBank/DDBJ databases">
        <title>Tritrichomonas musculus Genome.</title>
        <authorList>
            <person name="Alves-Ferreira E."/>
            <person name="Grigg M."/>
            <person name="Lorenzi H."/>
            <person name="Galac M."/>
        </authorList>
    </citation>
    <scope>NUCLEOTIDE SEQUENCE [LARGE SCALE GENOMIC DNA]</scope>
    <source>
        <strain evidence="6 7">EAF2021</strain>
    </source>
</reference>
<feature type="binding site" evidence="3">
    <location>
        <position position="60"/>
    </location>
    <ligand>
        <name>ATP</name>
        <dbReference type="ChEBI" id="CHEBI:30616"/>
    </ligand>
</feature>
<keyword evidence="4" id="KW-0723">Serine/threonine-protein kinase</keyword>
<dbReference type="PROSITE" id="PS50011">
    <property type="entry name" value="PROTEIN_KINASE_DOM"/>
    <property type="match status" value="1"/>
</dbReference>
<dbReference type="SMART" id="SM00220">
    <property type="entry name" value="S_TKc"/>
    <property type="match status" value="1"/>
</dbReference>
<evidence type="ECO:0000256" key="2">
    <source>
        <dbReference type="ARBA" id="ARBA00022840"/>
    </source>
</evidence>
<comment type="caution">
    <text evidence="6">The sequence shown here is derived from an EMBL/GenBank/DDBJ whole genome shotgun (WGS) entry which is preliminary data.</text>
</comment>
<dbReference type="InterPro" id="IPR000719">
    <property type="entry name" value="Prot_kinase_dom"/>
</dbReference>
<keyword evidence="2 3" id="KW-0067">ATP-binding</keyword>
<dbReference type="SUPFAM" id="SSF56112">
    <property type="entry name" value="Protein kinase-like (PK-like)"/>
    <property type="match status" value="1"/>
</dbReference>
<dbReference type="PROSITE" id="PS00108">
    <property type="entry name" value="PROTEIN_KINASE_ST"/>
    <property type="match status" value="1"/>
</dbReference>
<evidence type="ECO:0000313" key="6">
    <source>
        <dbReference type="EMBL" id="KAK8887250.1"/>
    </source>
</evidence>
<accession>A0ABR2K7Z9</accession>
<dbReference type="Pfam" id="PF00069">
    <property type="entry name" value="Pkinase"/>
    <property type="match status" value="1"/>
</dbReference>
<dbReference type="PROSITE" id="PS00107">
    <property type="entry name" value="PROTEIN_KINASE_ATP"/>
    <property type="match status" value="1"/>
</dbReference>
<protein>
    <recommendedName>
        <fullName evidence="5">Protein kinase domain-containing protein</fullName>
    </recommendedName>
</protein>
<keyword evidence="7" id="KW-1185">Reference proteome</keyword>
<evidence type="ECO:0000256" key="1">
    <source>
        <dbReference type="ARBA" id="ARBA00022741"/>
    </source>
</evidence>
<dbReference type="EMBL" id="JAPFFF010000006">
    <property type="protein sequence ID" value="KAK8887250.1"/>
    <property type="molecule type" value="Genomic_DNA"/>
</dbReference>
<organism evidence="6 7">
    <name type="scientific">Tritrichomonas musculus</name>
    <dbReference type="NCBI Taxonomy" id="1915356"/>
    <lineage>
        <taxon>Eukaryota</taxon>
        <taxon>Metamonada</taxon>
        <taxon>Parabasalia</taxon>
        <taxon>Tritrichomonadida</taxon>
        <taxon>Tritrichomonadidae</taxon>
        <taxon>Tritrichomonas</taxon>
    </lineage>
</organism>
<dbReference type="InterPro" id="IPR045269">
    <property type="entry name" value="Atg1-like"/>
</dbReference>
<comment type="similarity">
    <text evidence="4">Belongs to the protein kinase superfamily.</text>
</comment>
<dbReference type="PANTHER" id="PTHR24348">
    <property type="entry name" value="SERINE/THREONINE-PROTEIN KINASE UNC-51-RELATED"/>
    <property type="match status" value="1"/>
</dbReference>
<dbReference type="InterPro" id="IPR008271">
    <property type="entry name" value="Ser/Thr_kinase_AS"/>
</dbReference>
<proteinExistence type="inferred from homology"/>
<dbReference type="Gene3D" id="1.10.510.10">
    <property type="entry name" value="Transferase(Phosphotransferase) domain 1"/>
    <property type="match status" value="1"/>
</dbReference>
<sequence length="370" mass="41924">MTHKSINSILIMKHVSLSNEKKKKMVKVNQYAFLKKVGIGSSSKVYVAIDTNTNLYYAVKVININSSNAPQIKQEIRMMSKIIHPNVIRFKEVLYSSEKSKIFFIMEYSDIGTLSKLIDDGIKLSQERICSIFKQITNSVAYMHSKKVTHQDIKPRNILIFSDGEAKITDFGVCHSFNSLDLMFAGSPAYQAPEIFDAFDSFDTIDDSEISEIDENLLDPAKCDIYSLGVSLYECITGNLPFEGNTLFEIADDMRNNPDIEFSPDITESMSPELLQTVKKMLEFDPNERISSNELISFFSKFKSPIPFINDLDDDSNNDTKDESSKIERVQIPPYDPNAEFKIVHAEVCDSDEFDMVTSSLPSFSRNAFA</sequence>